<dbReference type="SUPFAM" id="SSF55874">
    <property type="entry name" value="ATPase domain of HSP90 chaperone/DNA topoisomerase II/histidine kinase"/>
    <property type="match status" value="1"/>
</dbReference>
<dbReference type="Pfam" id="PF08447">
    <property type="entry name" value="PAS_3"/>
    <property type="match status" value="1"/>
</dbReference>
<evidence type="ECO:0000259" key="7">
    <source>
        <dbReference type="PROSITE" id="PS50112"/>
    </source>
</evidence>
<dbReference type="InterPro" id="IPR036097">
    <property type="entry name" value="HisK_dim/P_sf"/>
</dbReference>
<dbReference type="EC" id="2.7.13.3" evidence="2"/>
<dbReference type="Gene3D" id="3.30.565.10">
    <property type="entry name" value="Histidine kinase-like ATPase, C-terminal domain"/>
    <property type="match status" value="1"/>
</dbReference>
<keyword evidence="3" id="KW-0597">Phosphoprotein</keyword>
<dbReference type="Pfam" id="PF08448">
    <property type="entry name" value="PAS_4"/>
    <property type="match status" value="1"/>
</dbReference>
<dbReference type="SMART" id="SM00086">
    <property type="entry name" value="PAC"/>
    <property type="match status" value="1"/>
</dbReference>
<feature type="domain" description="Histidine kinase" evidence="6">
    <location>
        <begin position="431"/>
        <end position="619"/>
    </location>
</feature>
<keyword evidence="10" id="KW-1185">Reference proteome</keyword>
<proteinExistence type="predicted"/>
<keyword evidence="4" id="KW-0808">Transferase</keyword>
<dbReference type="InterPro" id="IPR013656">
    <property type="entry name" value="PAS_4"/>
</dbReference>
<dbReference type="NCBIfam" id="TIGR00229">
    <property type="entry name" value="sensory_box"/>
    <property type="match status" value="2"/>
</dbReference>
<dbReference type="SUPFAM" id="SSF55781">
    <property type="entry name" value="GAF domain-like"/>
    <property type="match status" value="1"/>
</dbReference>
<dbReference type="InterPro" id="IPR035965">
    <property type="entry name" value="PAS-like_dom_sf"/>
</dbReference>
<evidence type="ECO:0000256" key="4">
    <source>
        <dbReference type="ARBA" id="ARBA00022679"/>
    </source>
</evidence>
<feature type="domain" description="PAS" evidence="7">
    <location>
        <begin position="142"/>
        <end position="212"/>
    </location>
</feature>
<dbReference type="Pfam" id="PF02518">
    <property type="entry name" value="HATPase_c"/>
    <property type="match status" value="1"/>
</dbReference>
<dbReference type="InterPro" id="IPR003018">
    <property type="entry name" value="GAF"/>
</dbReference>
<sequence length="619" mass="69030">MDHTSEQKLVERADFRDFVDQFDDVAVWSGGESGFDYMSSGFEGIYGRPVAEVLEDPTVILEWVHPEDRARVAEVMAGRDERVRNGESIRFDHRVLRPDGECRWVETRIFPVHTPSGEVSEVVGVTTDITDRKERTDELNRTRDHLRAILENTPAVIYMKDSEGRYQYVNPAFERVVGHSREEALGKRTGDVHPDANAERIEAMDNEAFRREEPVEHVEELEFDGERRVYLNTRVPLFDGDCEPYAIYGIATEITEQKKHEESMRALAEAGPRLLECRTTEEIGSVAVSTANSALNLPVTALLEHEKQEGVLRPVVTTEETTDLLGDPAAIERGSGIAWRAYATGEVRMVEDVGADPDAHNPDSAIESEIAVPVGEYGVLLAGSTEPRAFDDHDRKFATILGGMIQSTLDRVGRERQIQAKNERLEEFAGVLAHDLRNPLNIASEYAKLVRETGDMEHLTPVENSIERVVTIVEGLLALARTGQGFDEFEEGTIARLAREAWSSVETEDASLRIETDREITAELGWLQRLFENAFRNSVEHGGPGVTVRVGAIDGGFYVEDDGPGIDPDHRERFLEGDPSEGDVRFGFKVIRDIVDAHGWELAIEEGEAGGARLEVLTG</sequence>
<accession>A0ABD5VBS1</accession>
<dbReference type="PANTHER" id="PTHR43304:SF1">
    <property type="entry name" value="PAC DOMAIN-CONTAINING PROTEIN"/>
    <property type="match status" value="1"/>
</dbReference>
<reference evidence="9 10" key="1">
    <citation type="journal article" date="2019" name="Int. J. Syst. Evol. Microbiol.">
        <title>The Global Catalogue of Microorganisms (GCM) 10K type strain sequencing project: providing services to taxonomists for standard genome sequencing and annotation.</title>
        <authorList>
            <consortium name="The Broad Institute Genomics Platform"/>
            <consortium name="The Broad Institute Genome Sequencing Center for Infectious Disease"/>
            <person name="Wu L."/>
            <person name="Ma J."/>
        </authorList>
    </citation>
    <scope>NUCLEOTIDE SEQUENCE [LARGE SCALE GENOMIC DNA]</scope>
    <source>
        <strain evidence="9 10">CGMCC 1.3240</strain>
    </source>
</reference>
<dbReference type="EMBL" id="JBHSXQ010000004">
    <property type="protein sequence ID" value="MFC6906645.1"/>
    <property type="molecule type" value="Genomic_DNA"/>
</dbReference>
<dbReference type="InterPro" id="IPR001610">
    <property type="entry name" value="PAC"/>
</dbReference>
<dbReference type="InterPro" id="IPR029016">
    <property type="entry name" value="GAF-like_dom_sf"/>
</dbReference>
<dbReference type="InterPro" id="IPR000014">
    <property type="entry name" value="PAS"/>
</dbReference>
<dbReference type="RefSeq" id="WP_340605215.1">
    <property type="nucleotide sequence ID" value="NZ_JBBMXV010000004.1"/>
</dbReference>
<dbReference type="GO" id="GO:0004673">
    <property type="term" value="F:protein histidine kinase activity"/>
    <property type="evidence" value="ECO:0007669"/>
    <property type="project" value="UniProtKB-EC"/>
</dbReference>
<dbReference type="AlphaFoldDB" id="A0ABD5VBS1"/>
<protein>
    <recommendedName>
        <fullName evidence="2">histidine kinase</fullName>
        <ecNumber evidence="2">2.7.13.3</ecNumber>
    </recommendedName>
</protein>
<dbReference type="CDD" id="cd00082">
    <property type="entry name" value="HisKA"/>
    <property type="match status" value="1"/>
</dbReference>
<dbReference type="SMART" id="SM00091">
    <property type="entry name" value="PAS"/>
    <property type="match status" value="2"/>
</dbReference>
<dbReference type="InterPro" id="IPR005467">
    <property type="entry name" value="His_kinase_dom"/>
</dbReference>
<dbReference type="SUPFAM" id="SSF47384">
    <property type="entry name" value="Homodimeric domain of signal transducing histidine kinase"/>
    <property type="match status" value="1"/>
</dbReference>
<dbReference type="Gene3D" id="3.30.450.20">
    <property type="entry name" value="PAS domain"/>
    <property type="match status" value="2"/>
</dbReference>
<dbReference type="InterPro" id="IPR000700">
    <property type="entry name" value="PAS-assoc_C"/>
</dbReference>
<dbReference type="Pfam" id="PF13185">
    <property type="entry name" value="GAF_2"/>
    <property type="match status" value="1"/>
</dbReference>
<comment type="caution">
    <text evidence="9">The sequence shown here is derived from an EMBL/GenBank/DDBJ whole genome shotgun (WGS) entry which is preliminary data.</text>
</comment>
<dbReference type="PROSITE" id="PS50112">
    <property type="entry name" value="PAS"/>
    <property type="match status" value="2"/>
</dbReference>
<organism evidence="9 10">
    <name type="scientific">Halalkalicoccus tibetensis</name>
    <dbReference type="NCBI Taxonomy" id="175632"/>
    <lineage>
        <taxon>Archaea</taxon>
        <taxon>Methanobacteriati</taxon>
        <taxon>Methanobacteriota</taxon>
        <taxon>Stenosarchaea group</taxon>
        <taxon>Halobacteria</taxon>
        <taxon>Halobacteriales</taxon>
        <taxon>Halococcaceae</taxon>
        <taxon>Halalkalicoccus</taxon>
    </lineage>
</organism>
<dbReference type="InterPro" id="IPR003661">
    <property type="entry name" value="HisK_dim/P_dom"/>
</dbReference>
<evidence type="ECO:0000256" key="1">
    <source>
        <dbReference type="ARBA" id="ARBA00000085"/>
    </source>
</evidence>
<feature type="domain" description="PAC" evidence="8">
    <location>
        <begin position="89"/>
        <end position="141"/>
    </location>
</feature>
<dbReference type="SUPFAM" id="SSF55785">
    <property type="entry name" value="PYP-like sensor domain (PAS domain)"/>
    <property type="match status" value="2"/>
</dbReference>
<evidence type="ECO:0000313" key="10">
    <source>
        <dbReference type="Proteomes" id="UP001596312"/>
    </source>
</evidence>
<evidence type="ECO:0000259" key="8">
    <source>
        <dbReference type="PROSITE" id="PS50113"/>
    </source>
</evidence>
<dbReference type="Gene3D" id="1.10.287.130">
    <property type="match status" value="1"/>
</dbReference>
<dbReference type="PROSITE" id="PS50109">
    <property type="entry name" value="HIS_KIN"/>
    <property type="match status" value="1"/>
</dbReference>
<name>A0ABD5VBS1_9EURY</name>
<dbReference type="PANTHER" id="PTHR43304">
    <property type="entry name" value="PHYTOCHROME-LIKE PROTEIN CPH1"/>
    <property type="match status" value="1"/>
</dbReference>
<evidence type="ECO:0000256" key="2">
    <source>
        <dbReference type="ARBA" id="ARBA00012438"/>
    </source>
</evidence>
<dbReference type="InterPro" id="IPR052162">
    <property type="entry name" value="Sensor_kinase/Photoreceptor"/>
</dbReference>
<dbReference type="Proteomes" id="UP001596312">
    <property type="component" value="Unassembled WGS sequence"/>
</dbReference>
<evidence type="ECO:0000313" key="9">
    <source>
        <dbReference type="EMBL" id="MFC6906645.1"/>
    </source>
</evidence>
<dbReference type="InterPro" id="IPR036890">
    <property type="entry name" value="HATPase_C_sf"/>
</dbReference>
<dbReference type="InterPro" id="IPR013655">
    <property type="entry name" value="PAS_fold_3"/>
</dbReference>
<gene>
    <name evidence="9" type="ORF">ACFQGH_15725</name>
</gene>
<dbReference type="SMART" id="SM00065">
    <property type="entry name" value="GAF"/>
    <property type="match status" value="1"/>
</dbReference>
<dbReference type="Gene3D" id="3.30.450.40">
    <property type="match status" value="1"/>
</dbReference>
<evidence type="ECO:0000256" key="3">
    <source>
        <dbReference type="ARBA" id="ARBA00022553"/>
    </source>
</evidence>
<dbReference type="Pfam" id="PF00512">
    <property type="entry name" value="HisKA"/>
    <property type="match status" value="1"/>
</dbReference>
<dbReference type="CDD" id="cd00130">
    <property type="entry name" value="PAS"/>
    <property type="match status" value="2"/>
</dbReference>
<dbReference type="InterPro" id="IPR003594">
    <property type="entry name" value="HATPase_dom"/>
</dbReference>
<comment type="catalytic activity">
    <reaction evidence="1">
        <text>ATP + protein L-histidine = ADP + protein N-phospho-L-histidine.</text>
        <dbReference type="EC" id="2.7.13.3"/>
    </reaction>
</comment>
<evidence type="ECO:0000256" key="5">
    <source>
        <dbReference type="ARBA" id="ARBA00022777"/>
    </source>
</evidence>
<feature type="domain" description="PAS" evidence="7">
    <location>
        <begin position="11"/>
        <end position="86"/>
    </location>
</feature>
<keyword evidence="5 9" id="KW-0418">Kinase</keyword>
<evidence type="ECO:0000259" key="6">
    <source>
        <dbReference type="PROSITE" id="PS50109"/>
    </source>
</evidence>
<dbReference type="SMART" id="SM00388">
    <property type="entry name" value="HisKA"/>
    <property type="match status" value="1"/>
</dbReference>
<dbReference type="SMART" id="SM00387">
    <property type="entry name" value="HATPase_c"/>
    <property type="match status" value="1"/>
</dbReference>
<dbReference type="PROSITE" id="PS50113">
    <property type="entry name" value="PAC"/>
    <property type="match status" value="1"/>
</dbReference>